<reference evidence="5" key="1">
    <citation type="submission" date="2005-09" db="EMBL/GenBank/DDBJ databases">
        <title>Complete genome sequence of Clostridium kluyveri and comparative genomics of Clostridia species.</title>
        <authorList>
            <person name="Inui M."/>
            <person name="Nonaka H."/>
            <person name="Shinoda Y."/>
            <person name="Ikenaga Y."/>
            <person name="Abe M."/>
            <person name="Naito K."/>
            <person name="Vertes A.A."/>
            <person name="Yukawa H."/>
        </authorList>
    </citation>
    <scope>NUCLEOTIDE SEQUENCE [LARGE SCALE GENOMIC DNA]</scope>
    <source>
        <strain evidence="5">NBRC 12016</strain>
    </source>
</reference>
<evidence type="ECO:0000256" key="2">
    <source>
        <dbReference type="ARBA" id="ARBA00022801"/>
    </source>
</evidence>
<dbReference type="PROSITE" id="PS01227">
    <property type="entry name" value="UPF0012"/>
    <property type="match status" value="1"/>
</dbReference>
<accession>B9E1X7</accession>
<keyword evidence="2" id="KW-0378">Hydrolase</keyword>
<dbReference type="SUPFAM" id="SSF56317">
    <property type="entry name" value="Carbon-nitrogen hydrolase"/>
    <property type="match status" value="1"/>
</dbReference>
<dbReference type="GO" id="GO:0006107">
    <property type="term" value="P:oxaloacetate metabolic process"/>
    <property type="evidence" value="ECO:0007669"/>
    <property type="project" value="TreeGrafter"/>
</dbReference>
<evidence type="ECO:0000259" key="3">
    <source>
        <dbReference type="PROSITE" id="PS50263"/>
    </source>
</evidence>
<evidence type="ECO:0000256" key="1">
    <source>
        <dbReference type="ARBA" id="ARBA00010613"/>
    </source>
</evidence>
<dbReference type="InterPro" id="IPR045254">
    <property type="entry name" value="Nit1/2_C-N_Hydrolase"/>
</dbReference>
<dbReference type="AlphaFoldDB" id="B9E1X7"/>
<dbReference type="Pfam" id="PF00795">
    <property type="entry name" value="CN_hydrolase"/>
    <property type="match status" value="1"/>
</dbReference>
<dbReference type="GO" id="GO:0006528">
    <property type="term" value="P:asparagine metabolic process"/>
    <property type="evidence" value="ECO:0007669"/>
    <property type="project" value="TreeGrafter"/>
</dbReference>
<dbReference type="PROSITE" id="PS50263">
    <property type="entry name" value="CN_HYDROLASE"/>
    <property type="match status" value="1"/>
</dbReference>
<gene>
    <name evidence="4" type="ordered locus">CKR_1451</name>
</gene>
<dbReference type="KEGG" id="ckr:CKR_1451"/>
<dbReference type="InterPro" id="IPR001110">
    <property type="entry name" value="UPF0012_CS"/>
</dbReference>
<evidence type="ECO:0000313" key="4">
    <source>
        <dbReference type="EMBL" id="BAH06502.1"/>
    </source>
</evidence>
<sequence>MKCYKQIHEVIKRGCFIVKIGLCQMMVLKSSKSDNVKRAKEAIYKAANKGTDIVALPEMFNCYYNTKYFREYAEKDDCKGETLSMLSSAAKEMGIYIVGGSIPEIDDKGNIYNTSFVFNEKGELIGKHRKMHLFDIDIKDKITFKESNVLTPGDKVTVIDTKWGKIGVAICYDVRFPELMRLMALQGAKIIFIPASFNTTTGPSHWELLFRSAAVENQLYTVGISPARNINYSYVAYGNSLVVDPWGKILNILDEKEGILLSEIDLEYIYEVRKSIPVFEHRREDLYEITLV</sequence>
<dbReference type="GO" id="GO:0006541">
    <property type="term" value="P:glutamine metabolic process"/>
    <property type="evidence" value="ECO:0007669"/>
    <property type="project" value="TreeGrafter"/>
</dbReference>
<dbReference type="EMBL" id="AP009049">
    <property type="protein sequence ID" value="BAH06502.1"/>
    <property type="molecule type" value="Genomic_DNA"/>
</dbReference>
<protein>
    <recommendedName>
        <fullName evidence="3">CN hydrolase domain-containing protein</fullName>
    </recommendedName>
</protein>
<dbReference type="CDD" id="cd07572">
    <property type="entry name" value="nit"/>
    <property type="match status" value="1"/>
</dbReference>
<dbReference type="PANTHER" id="PTHR23088">
    <property type="entry name" value="NITRILASE-RELATED"/>
    <property type="match status" value="1"/>
</dbReference>
<dbReference type="HOGENOM" id="CLU_030130_1_0_9"/>
<dbReference type="InterPro" id="IPR036526">
    <property type="entry name" value="C-N_Hydrolase_sf"/>
</dbReference>
<organism evidence="4 5">
    <name type="scientific">Clostridium kluyveri (strain NBRC 12016)</name>
    <dbReference type="NCBI Taxonomy" id="583346"/>
    <lineage>
        <taxon>Bacteria</taxon>
        <taxon>Bacillati</taxon>
        <taxon>Bacillota</taxon>
        <taxon>Clostridia</taxon>
        <taxon>Eubacteriales</taxon>
        <taxon>Clostridiaceae</taxon>
        <taxon>Clostridium</taxon>
    </lineage>
</organism>
<name>B9E1X7_CLOK1</name>
<comment type="similarity">
    <text evidence="1">Belongs to the carbon-nitrogen hydrolase superfamily. NIT1/NIT2 family.</text>
</comment>
<proteinExistence type="inferred from homology"/>
<dbReference type="Proteomes" id="UP000007969">
    <property type="component" value="Chromosome"/>
</dbReference>
<dbReference type="PANTHER" id="PTHR23088:SF30">
    <property type="entry name" value="OMEGA-AMIDASE NIT2"/>
    <property type="match status" value="1"/>
</dbReference>
<dbReference type="InterPro" id="IPR003010">
    <property type="entry name" value="C-N_Hydrolase"/>
</dbReference>
<feature type="domain" description="CN hydrolase" evidence="3">
    <location>
        <begin position="18"/>
        <end position="266"/>
    </location>
</feature>
<dbReference type="GO" id="GO:0050152">
    <property type="term" value="F:omega-amidase activity"/>
    <property type="evidence" value="ECO:0007669"/>
    <property type="project" value="TreeGrafter"/>
</dbReference>
<evidence type="ECO:0000313" key="5">
    <source>
        <dbReference type="Proteomes" id="UP000007969"/>
    </source>
</evidence>
<dbReference type="Gene3D" id="3.60.110.10">
    <property type="entry name" value="Carbon-nitrogen hydrolase"/>
    <property type="match status" value="1"/>
</dbReference>